<protein>
    <submittedName>
        <fullName evidence="1">Uncharacterized protein</fullName>
    </submittedName>
</protein>
<proteinExistence type="predicted"/>
<sequence>MFLRVPCGSKTPLDHHQNFDN</sequence>
<reference evidence="1" key="1">
    <citation type="submission" date="2014-09" db="EMBL/GenBank/DDBJ databases">
        <authorList>
            <person name="Magalhaes I.L.F."/>
            <person name="Oliveira U."/>
            <person name="Santos F.R."/>
            <person name="Vidigal T.H.D.A."/>
            <person name="Brescovit A.D."/>
            <person name="Santos A.J."/>
        </authorList>
    </citation>
    <scope>NUCLEOTIDE SEQUENCE</scope>
    <source>
        <tissue evidence="1">Shoot tissue taken approximately 20 cm above the soil surface</tissue>
    </source>
</reference>
<name>A0A0A9BRV7_ARUDO</name>
<accession>A0A0A9BRV7</accession>
<dbReference type="EMBL" id="GBRH01233012">
    <property type="protein sequence ID" value="JAD64883.1"/>
    <property type="molecule type" value="Transcribed_RNA"/>
</dbReference>
<organism evidence="1">
    <name type="scientific">Arundo donax</name>
    <name type="common">Giant reed</name>
    <name type="synonym">Donax arundinaceus</name>
    <dbReference type="NCBI Taxonomy" id="35708"/>
    <lineage>
        <taxon>Eukaryota</taxon>
        <taxon>Viridiplantae</taxon>
        <taxon>Streptophyta</taxon>
        <taxon>Embryophyta</taxon>
        <taxon>Tracheophyta</taxon>
        <taxon>Spermatophyta</taxon>
        <taxon>Magnoliopsida</taxon>
        <taxon>Liliopsida</taxon>
        <taxon>Poales</taxon>
        <taxon>Poaceae</taxon>
        <taxon>PACMAD clade</taxon>
        <taxon>Arundinoideae</taxon>
        <taxon>Arundineae</taxon>
        <taxon>Arundo</taxon>
    </lineage>
</organism>
<evidence type="ECO:0000313" key="1">
    <source>
        <dbReference type="EMBL" id="JAD64883.1"/>
    </source>
</evidence>
<dbReference type="AlphaFoldDB" id="A0A0A9BRV7"/>
<reference evidence="1" key="2">
    <citation type="journal article" date="2015" name="Data Brief">
        <title>Shoot transcriptome of the giant reed, Arundo donax.</title>
        <authorList>
            <person name="Barrero R.A."/>
            <person name="Guerrero F.D."/>
            <person name="Moolhuijzen P."/>
            <person name="Goolsby J.A."/>
            <person name="Tidwell J."/>
            <person name="Bellgard S.E."/>
            <person name="Bellgard M.I."/>
        </authorList>
    </citation>
    <scope>NUCLEOTIDE SEQUENCE</scope>
    <source>
        <tissue evidence="1">Shoot tissue taken approximately 20 cm above the soil surface</tissue>
    </source>
</reference>